<keyword evidence="6" id="KW-0503">Monooxygenase</keyword>
<comment type="similarity">
    <text evidence="1 6">Belongs to the cytochrome P450 family.</text>
</comment>
<dbReference type="Gene3D" id="1.10.630.10">
    <property type="entry name" value="Cytochrome P450"/>
    <property type="match status" value="1"/>
</dbReference>
<organism evidence="8 9">
    <name type="scientific">Stylosanthes scabra</name>
    <dbReference type="NCBI Taxonomy" id="79078"/>
    <lineage>
        <taxon>Eukaryota</taxon>
        <taxon>Viridiplantae</taxon>
        <taxon>Streptophyta</taxon>
        <taxon>Embryophyta</taxon>
        <taxon>Tracheophyta</taxon>
        <taxon>Spermatophyta</taxon>
        <taxon>Magnoliopsida</taxon>
        <taxon>eudicotyledons</taxon>
        <taxon>Gunneridae</taxon>
        <taxon>Pentapetalae</taxon>
        <taxon>rosids</taxon>
        <taxon>fabids</taxon>
        <taxon>Fabales</taxon>
        <taxon>Fabaceae</taxon>
        <taxon>Papilionoideae</taxon>
        <taxon>50 kb inversion clade</taxon>
        <taxon>dalbergioids sensu lato</taxon>
        <taxon>Dalbergieae</taxon>
        <taxon>Pterocarpus clade</taxon>
        <taxon>Stylosanthes</taxon>
    </lineage>
</organism>
<keyword evidence="2 6" id="KW-0349">Heme</keyword>
<dbReference type="PANTHER" id="PTHR47955">
    <property type="entry name" value="CYTOCHROME P450 FAMILY 71 PROTEIN"/>
    <property type="match status" value="1"/>
</dbReference>
<dbReference type="InterPro" id="IPR036396">
    <property type="entry name" value="Cyt_P450_sf"/>
</dbReference>
<dbReference type="PANTHER" id="PTHR47955:SF8">
    <property type="entry name" value="CYTOCHROME P450 71D11-LIKE"/>
    <property type="match status" value="1"/>
</dbReference>
<reference evidence="8 9" key="1">
    <citation type="journal article" date="2023" name="Plants (Basel)">
        <title>Bridging the Gap: Combining Genomics and Transcriptomics Approaches to Understand Stylosanthes scabra, an Orphan Legume from the Brazilian Caatinga.</title>
        <authorList>
            <person name="Ferreira-Neto J.R.C."/>
            <person name="da Silva M.D."/>
            <person name="Binneck E."/>
            <person name="de Melo N.F."/>
            <person name="da Silva R.H."/>
            <person name="de Melo A.L.T.M."/>
            <person name="Pandolfi V."/>
            <person name="Bustamante F.O."/>
            <person name="Brasileiro-Vidal A.C."/>
            <person name="Benko-Iseppon A.M."/>
        </authorList>
    </citation>
    <scope>NUCLEOTIDE SEQUENCE [LARGE SCALE GENOMIC DNA]</scope>
    <source>
        <tissue evidence="8">Leaves</tissue>
    </source>
</reference>
<evidence type="ECO:0000256" key="2">
    <source>
        <dbReference type="ARBA" id="ARBA00022617"/>
    </source>
</evidence>
<keyword evidence="7" id="KW-0472">Membrane</keyword>
<dbReference type="Proteomes" id="UP001341840">
    <property type="component" value="Unassembled WGS sequence"/>
</dbReference>
<dbReference type="Pfam" id="PF00067">
    <property type="entry name" value="p450"/>
    <property type="match status" value="1"/>
</dbReference>
<keyword evidence="7" id="KW-1133">Transmembrane helix</keyword>
<dbReference type="InterPro" id="IPR001128">
    <property type="entry name" value="Cyt_P450"/>
</dbReference>
<sequence length="499" mass="56713">MEVFTITSFVILIFVLLLWLAKKGKSKSVKKLPPGPWKLPIIGNLHQLVGSSLPQHAFRKLAEKHGPLMHLQLGEISALVVSSPNTAREIMKTHDVVFAHRAEFITTKILLYGTASFALSPLGDYWRQMRKICTLELLSPKKVHSFSYIRQEEVANMAEKIRISAGETINLSKMIDNLTSTVISRVLFGNLSEEREQFVSFVKESAELSDGFALEDLFPSFKPLHFISGMEGKLYKMHVKLDQILDKIIKENQERNKEPKQEDKNENIVEVLLRLLHSGTLDTPITMNNVKAVILDMFFAGTDTSSVVVEWAMSELMRSPRAMKKAQAEIRHALRGKQTIQEADVAELPYLKAVIKETMRLHPPLPMLLPRKSSEDCTINGYHIPKNTKVLVNLHALGRDPDYWYDAESFLPERFQENPMDFKGTNLEYIPFGAGRRMCPGINFGLVNVESALSMLLYRFNWELPNGMKPEDLDMNETRGASGARKNHLHLIPTPYIYT</sequence>
<evidence type="ECO:0000256" key="1">
    <source>
        <dbReference type="ARBA" id="ARBA00010617"/>
    </source>
</evidence>
<dbReference type="PRINTS" id="PR00463">
    <property type="entry name" value="EP450I"/>
</dbReference>
<dbReference type="CDD" id="cd11072">
    <property type="entry name" value="CYP71-like"/>
    <property type="match status" value="1"/>
</dbReference>
<dbReference type="EMBL" id="JASCZI010151041">
    <property type="protein sequence ID" value="MED6167486.1"/>
    <property type="molecule type" value="Genomic_DNA"/>
</dbReference>
<keyword evidence="5 6" id="KW-0408">Iron</keyword>
<dbReference type="SUPFAM" id="SSF48264">
    <property type="entry name" value="Cytochrome P450"/>
    <property type="match status" value="1"/>
</dbReference>
<evidence type="ECO:0000256" key="6">
    <source>
        <dbReference type="RuleBase" id="RU000461"/>
    </source>
</evidence>
<proteinExistence type="inferred from homology"/>
<dbReference type="InterPro" id="IPR002401">
    <property type="entry name" value="Cyt_P450_E_grp-I"/>
</dbReference>
<keyword evidence="4 6" id="KW-0560">Oxidoreductase</keyword>
<feature type="transmembrane region" description="Helical" evidence="7">
    <location>
        <begin position="6"/>
        <end position="21"/>
    </location>
</feature>
<evidence type="ECO:0000256" key="3">
    <source>
        <dbReference type="ARBA" id="ARBA00022723"/>
    </source>
</evidence>
<comment type="caution">
    <text evidence="8">The sequence shown here is derived from an EMBL/GenBank/DDBJ whole genome shotgun (WGS) entry which is preliminary data.</text>
</comment>
<accession>A0ABU6V575</accession>
<keyword evidence="7" id="KW-0812">Transmembrane</keyword>
<evidence type="ECO:0000313" key="8">
    <source>
        <dbReference type="EMBL" id="MED6167486.1"/>
    </source>
</evidence>
<evidence type="ECO:0000256" key="4">
    <source>
        <dbReference type="ARBA" id="ARBA00023002"/>
    </source>
</evidence>
<dbReference type="InterPro" id="IPR017972">
    <property type="entry name" value="Cyt_P450_CS"/>
</dbReference>
<keyword evidence="9" id="KW-1185">Reference proteome</keyword>
<evidence type="ECO:0000256" key="5">
    <source>
        <dbReference type="ARBA" id="ARBA00023004"/>
    </source>
</evidence>
<evidence type="ECO:0000313" key="9">
    <source>
        <dbReference type="Proteomes" id="UP001341840"/>
    </source>
</evidence>
<evidence type="ECO:0008006" key="10">
    <source>
        <dbReference type="Google" id="ProtNLM"/>
    </source>
</evidence>
<name>A0ABU6V575_9FABA</name>
<dbReference type="PRINTS" id="PR00385">
    <property type="entry name" value="P450"/>
</dbReference>
<gene>
    <name evidence="8" type="ORF">PIB30_003459</name>
</gene>
<evidence type="ECO:0000256" key="7">
    <source>
        <dbReference type="SAM" id="Phobius"/>
    </source>
</evidence>
<protein>
    <recommendedName>
        <fullName evidence="10">Cytochrome P450</fullName>
    </recommendedName>
</protein>
<dbReference type="PROSITE" id="PS00086">
    <property type="entry name" value="CYTOCHROME_P450"/>
    <property type="match status" value="1"/>
</dbReference>
<keyword evidence="3 6" id="KW-0479">Metal-binding</keyword>